<comment type="caution">
    <text evidence="1">The sequence shown here is derived from an EMBL/GenBank/DDBJ whole genome shotgun (WGS) entry which is preliminary data.</text>
</comment>
<dbReference type="EMBL" id="MLJW01001046">
    <property type="protein sequence ID" value="OIQ80551.1"/>
    <property type="molecule type" value="Genomic_DNA"/>
</dbReference>
<evidence type="ECO:0008006" key="2">
    <source>
        <dbReference type="Google" id="ProtNLM"/>
    </source>
</evidence>
<evidence type="ECO:0000313" key="1">
    <source>
        <dbReference type="EMBL" id="OIQ80551.1"/>
    </source>
</evidence>
<dbReference type="AlphaFoldDB" id="A0A1J5QKV2"/>
<dbReference type="SUPFAM" id="SSF53850">
    <property type="entry name" value="Periplasmic binding protein-like II"/>
    <property type="match status" value="1"/>
</dbReference>
<organism evidence="1">
    <name type="scientific">mine drainage metagenome</name>
    <dbReference type="NCBI Taxonomy" id="410659"/>
    <lineage>
        <taxon>unclassified sequences</taxon>
        <taxon>metagenomes</taxon>
        <taxon>ecological metagenomes</taxon>
    </lineage>
</organism>
<sequence>MNLLRRRLRPVLLSLAGALSLSACGGGGTMAAPSSSIPLNIVATPNPNVFPLLVALATNPNLPVKLLPVAASGDAASDLTAGTADALLSMTYTAAQYATSASVPDLELVSVNFWSGFWMVAPASAHITQFSQLAGAGVLVSGPTSGGKGGGPDLIFQAAARRAGLSASSFQLCYVPVMQAAPMLLQQQAMNTNSACNSAYTSPPSAISLVEPAATGLVMDSTTSTTPSGTLVKAIDFQSLFTGYSAWPQSQLPHGGMSVRASALADSGKTASVQTVLAAYRSAADSIMAAKGNAAASLQIANIISAGITTYYGQFGLSLPAAAIAAALNNGGLVFRTDLAIGSVQPDLTSFLTEVVGTAPPASFFHPL</sequence>
<proteinExistence type="predicted"/>
<protein>
    <recommendedName>
        <fullName evidence="2">SsuA/THI5-like domain-containing protein</fullName>
    </recommendedName>
</protein>
<name>A0A1J5QKV2_9ZZZZ</name>
<accession>A0A1J5QKV2</accession>
<dbReference type="PROSITE" id="PS51257">
    <property type="entry name" value="PROKAR_LIPOPROTEIN"/>
    <property type="match status" value="1"/>
</dbReference>
<reference evidence="1" key="1">
    <citation type="submission" date="2016-10" db="EMBL/GenBank/DDBJ databases">
        <title>Sequence of Gallionella enrichment culture.</title>
        <authorList>
            <person name="Poehlein A."/>
            <person name="Muehling M."/>
            <person name="Daniel R."/>
        </authorList>
    </citation>
    <scope>NUCLEOTIDE SEQUENCE</scope>
</reference>
<gene>
    <name evidence="1" type="ORF">GALL_376980</name>
</gene>
<dbReference type="Gene3D" id="3.40.190.10">
    <property type="entry name" value="Periplasmic binding protein-like II"/>
    <property type="match status" value="2"/>
</dbReference>